<dbReference type="PROSITE" id="PS51257">
    <property type="entry name" value="PROKAR_LIPOPROTEIN"/>
    <property type="match status" value="1"/>
</dbReference>
<sequence length="374" mass="42682">MFKKINAWLHLWLGLASGIIVVIVSLTGCILVFEQEINNLLYPYLTVKAEAESKYLPPSQLYTRLEEHMPGKKIRSIWYHGLDKSAHVTIDSDSTVYMNPFSGEVLAVADHDAFFHFVDQGHRNLWMGRKIGKAVVGWGTFIFFLLLISGLILWYPKKWSKTNINKSFKIKWKAKFKRLNYDLHNVLGFYALLIAVVLACTGLIMSFSWFSKSVYWLSGGTNMAKRGKQQEVKLSPPAGPIIYSADKVWYKVRKEMAVHEKNAVIVSVPDHDDEAIYACTDMYNGSWRDIYFDPATIKPLPFSGKRLSDLAFADWLRKSNYALHVGAIGGLFTKIIAFITSLICATLPVTGFYVWWGKRKKIKKITHENTSDHI</sequence>
<keyword evidence="1" id="KW-1133">Transmembrane helix</keyword>
<dbReference type="PANTHER" id="PTHR34219">
    <property type="entry name" value="IRON-REGULATED INNER MEMBRANE PROTEIN-RELATED"/>
    <property type="match status" value="1"/>
</dbReference>
<dbReference type="Pfam" id="PF03929">
    <property type="entry name" value="PepSY_TM"/>
    <property type="match status" value="1"/>
</dbReference>
<dbReference type="RefSeq" id="WP_184624319.1">
    <property type="nucleotide sequence ID" value="NZ_JACHCC010000004.1"/>
</dbReference>
<dbReference type="PANTHER" id="PTHR34219:SF3">
    <property type="entry name" value="BLL7967 PROTEIN"/>
    <property type="match status" value="1"/>
</dbReference>
<feature type="transmembrane region" description="Helical" evidence="1">
    <location>
        <begin position="335"/>
        <end position="356"/>
    </location>
</feature>
<evidence type="ECO:0000313" key="2">
    <source>
        <dbReference type="EMBL" id="MBB6499586.1"/>
    </source>
</evidence>
<keyword evidence="1" id="KW-0472">Membrane</keyword>
<protein>
    <submittedName>
        <fullName evidence="2">Putative iron-regulated membrane protein</fullName>
    </submittedName>
</protein>
<evidence type="ECO:0000256" key="1">
    <source>
        <dbReference type="SAM" id="Phobius"/>
    </source>
</evidence>
<reference evidence="2 3" key="1">
    <citation type="submission" date="2020-08" db="EMBL/GenBank/DDBJ databases">
        <title>Genomic Encyclopedia of Type Strains, Phase IV (KMG-V): Genome sequencing to study the core and pangenomes of soil and plant-associated prokaryotes.</title>
        <authorList>
            <person name="Whitman W."/>
        </authorList>
    </citation>
    <scope>NUCLEOTIDE SEQUENCE [LARGE SCALE GENOMIC DNA]</scope>
    <source>
        <strain evidence="2 3">M2T3</strain>
    </source>
</reference>
<feature type="transmembrane region" description="Helical" evidence="1">
    <location>
        <begin position="187"/>
        <end position="210"/>
    </location>
</feature>
<dbReference type="Proteomes" id="UP000521017">
    <property type="component" value="Unassembled WGS sequence"/>
</dbReference>
<dbReference type="AlphaFoldDB" id="A0A7X0J4P5"/>
<feature type="transmembrane region" description="Helical" evidence="1">
    <location>
        <begin position="12"/>
        <end position="33"/>
    </location>
</feature>
<feature type="transmembrane region" description="Helical" evidence="1">
    <location>
        <begin position="135"/>
        <end position="155"/>
    </location>
</feature>
<organism evidence="2 3">
    <name type="scientific">Pedobacter cryoconitis</name>
    <dbReference type="NCBI Taxonomy" id="188932"/>
    <lineage>
        <taxon>Bacteria</taxon>
        <taxon>Pseudomonadati</taxon>
        <taxon>Bacteroidota</taxon>
        <taxon>Sphingobacteriia</taxon>
        <taxon>Sphingobacteriales</taxon>
        <taxon>Sphingobacteriaceae</taxon>
        <taxon>Pedobacter</taxon>
    </lineage>
</organism>
<evidence type="ECO:0000313" key="3">
    <source>
        <dbReference type="Proteomes" id="UP000521017"/>
    </source>
</evidence>
<gene>
    <name evidence="2" type="ORF">HDF25_001728</name>
</gene>
<accession>A0A7X0J4P5</accession>
<comment type="caution">
    <text evidence="2">The sequence shown here is derived from an EMBL/GenBank/DDBJ whole genome shotgun (WGS) entry which is preliminary data.</text>
</comment>
<dbReference type="EMBL" id="JACHCC010000004">
    <property type="protein sequence ID" value="MBB6499586.1"/>
    <property type="molecule type" value="Genomic_DNA"/>
</dbReference>
<dbReference type="InterPro" id="IPR005625">
    <property type="entry name" value="PepSY-ass_TM"/>
</dbReference>
<proteinExistence type="predicted"/>
<name>A0A7X0J4P5_9SPHI</name>
<keyword evidence="1" id="KW-0812">Transmembrane</keyword>